<dbReference type="RefSeq" id="WP_077426353.1">
    <property type="nucleotide sequence ID" value="NZ_MLHH01000003.1"/>
</dbReference>
<dbReference type="Pfam" id="PF13409">
    <property type="entry name" value="GST_N_2"/>
    <property type="match status" value="1"/>
</dbReference>
<dbReference type="PROSITE" id="PS50404">
    <property type="entry name" value="GST_NTER"/>
    <property type="match status" value="1"/>
</dbReference>
<accession>A0A1V3IBM6</accession>
<feature type="domain" description="GST N-terminal" evidence="1">
    <location>
        <begin position="1"/>
        <end position="81"/>
    </location>
</feature>
<evidence type="ECO:0000313" key="2">
    <source>
        <dbReference type="EMBL" id="OOF37529.1"/>
    </source>
</evidence>
<dbReference type="InterPro" id="IPR004045">
    <property type="entry name" value="Glutathione_S-Trfase_N"/>
</dbReference>
<evidence type="ECO:0000259" key="1">
    <source>
        <dbReference type="PROSITE" id="PS50404"/>
    </source>
</evidence>
<dbReference type="EMBL" id="MLHH01000003">
    <property type="protein sequence ID" value="OOF37529.1"/>
    <property type="molecule type" value="Genomic_DNA"/>
</dbReference>
<reference evidence="2 3" key="1">
    <citation type="submission" date="2016-10" db="EMBL/GenBank/DDBJ databases">
        <title>Rodentibacter gen. nov. and new species.</title>
        <authorList>
            <person name="Christensen H."/>
        </authorList>
    </citation>
    <scope>NUCLEOTIDE SEQUENCE [LARGE SCALE GENOMIC DNA]</scope>
    <source>
        <strain evidence="2 3">Ac69</strain>
    </source>
</reference>
<keyword evidence="2" id="KW-0808">Transferase</keyword>
<sequence length="203" mass="23514">MKLWYSDSSPYARKVRTVMYYHQLQNQIELLQATSGMDKNSPHNQDNPLGRLPALQMENGEWLYNSSLIAEYLDHLGSQPSLYGSGEQRWQILRLHYLADGVLENEIAVIPEKRLRPQSEWWLERHQQIFQRTEQSLIAIAQSIDVFGEALNIGTINAVCAIDFLLFRDDWTHASQHSAMASLKSWAEKMNARYACLNETYPK</sequence>
<dbReference type="InterPro" id="IPR036249">
    <property type="entry name" value="Thioredoxin-like_sf"/>
</dbReference>
<dbReference type="OrthoDB" id="8634103at2"/>
<organism evidence="2 3">
    <name type="scientific">Rodentibacter heidelbergensis</name>
    <dbReference type="NCBI Taxonomy" id="1908258"/>
    <lineage>
        <taxon>Bacteria</taxon>
        <taxon>Pseudomonadati</taxon>
        <taxon>Pseudomonadota</taxon>
        <taxon>Gammaproteobacteria</taxon>
        <taxon>Pasteurellales</taxon>
        <taxon>Pasteurellaceae</taxon>
        <taxon>Rodentibacter</taxon>
    </lineage>
</organism>
<keyword evidence="3" id="KW-1185">Reference proteome</keyword>
<evidence type="ECO:0000313" key="3">
    <source>
        <dbReference type="Proteomes" id="UP000189437"/>
    </source>
</evidence>
<gene>
    <name evidence="2" type="ORF">BKK48_00955</name>
</gene>
<proteinExistence type="predicted"/>
<dbReference type="Gene3D" id="3.40.30.10">
    <property type="entry name" value="Glutaredoxin"/>
    <property type="match status" value="1"/>
</dbReference>
<dbReference type="AlphaFoldDB" id="A0A1V3IBM6"/>
<dbReference type="STRING" id="1908258.BKK48_00955"/>
<name>A0A1V3IBM6_9PAST</name>
<dbReference type="Proteomes" id="UP000189437">
    <property type="component" value="Unassembled WGS sequence"/>
</dbReference>
<dbReference type="SUPFAM" id="SSF52833">
    <property type="entry name" value="Thioredoxin-like"/>
    <property type="match status" value="1"/>
</dbReference>
<comment type="caution">
    <text evidence="2">The sequence shown here is derived from an EMBL/GenBank/DDBJ whole genome shotgun (WGS) entry which is preliminary data.</text>
</comment>
<dbReference type="GO" id="GO:0016740">
    <property type="term" value="F:transferase activity"/>
    <property type="evidence" value="ECO:0007669"/>
    <property type="project" value="UniProtKB-KW"/>
</dbReference>
<protein>
    <submittedName>
        <fullName evidence="2">Glutathione S-transferase</fullName>
    </submittedName>
</protein>
<dbReference type="Gene3D" id="1.20.1050.10">
    <property type="match status" value="1"/>
</dbReference>